<evidence type="ECO:0000313" key="3">
    <source>
        <dbReference type="EMBL" id="CEO98571.1"/>
    </source>
</evidence>
<dbReference type="Proteomes" id="UP000290189">
    <property type="component" value="Unassembled WGS sequence"/>
</dbReference>
<evidence type="ECO:0000313" key="6">
    <source>
        <dbReference type="Proteomes" id="UP000290189"/>
    </source>
</evidence>
<keyword evidence="4" id="KW-0496">Mitochondrion</keyword>
<dbReference type="Pfam" id="PF04641">
    <property type="entry name" value="Rtf2"/>
    <property type="match status" value="1"/>
</dbReference>
<feature type="compositionally biased region" description="Basic and acidic residues" evidence="2">
    <location>
        <begin position="206"/>
        <end position="216"/>
    </location>
</feature>
<evidence type="ECO:0000313" key="5">
    <source>
        <dbReference type="Proteomes" id="UP000039324"/>
    </source>
</evidence>
<dbReference type="AlphaFoldDB" id="A0A0G4ITV6"/>
<reference evidence="3 5" key="1">
    <citation type="submission" date="2015-02" db="EMBL/GenBank/DDBJ databases">
        <authorList>
            <person name="Chooi Y.-H."/>
        </authorList>
    </citation>
    <scope>NUCLEOTIDE SEQUENCE [LARGE SCALE GENOMIC DNA]</scope>
    <source>
        <strain evidence="3">E3</strain>
    </source>
</reference>
<dbReference type="EMBL" id="CDSF01000085">
    <property type="protein sequence ID" value="CEO98571.1"/>
    <property type="molecule type" value="Genomic_DNA"/>
</dbReference>
<dbReference type="GO" id="GO:0005634">
    <property type="term" value="C:nucleus"/>
    <property type="evidence" value="ECO:0007669"/>
    <property type="project" value="TreeGrafter"/>
</dbReference>
<geneLocation type="mitochondrion" evidence="4"/>
<comment type="similarity">
    <text evidence="1">Belongs to the rtf2 family.</text>
</comment>
<keyword evidence="5" id="KW-1185">Reference proteome</keyword>
<dbReference type="InterPro" id="IPR006735">
    <property type="entry name" value="Rtf2"/>
</dbReference>
<sequence>MGCDGGSIPGRRDLVKQRASTKAAEAVVAETASSRWHVCAISQERLVAPIVVCRLGHLYNKDALIQQHLLSKSRSPQFAHIRSLSDVIELKFHPADTSDDGGADSPVFQCPVTMLIGNGKYRFHVSRACGCLVSERALKETNSSTCLMCQKALGEPTGSDDAIERLFIVVNPTSNEERERLRHRMEQDLANAPDAHRKKKNKKRKNGDAEDDKKSQADSSSKKRNAATSSKSEAYASIFTSSKTHSNPNTIKNTLFGHV</sequence>
<protein>
    <submittedName>
        <fullName evidence="3">Uncharacterized protein</fullName>
    </submittedName>
</protein>
<dbReference type="EMBL" id="OVEO01000004">
    <property type="protein sequence ID" value="SPQ95802.1"/>
    <property type="molecule type" value="Genomic_DNA"/>
</dbReference>
<feature type="region of interest" description="Disordered" evidence="2">
    <location>
        <begin position="186"/>
        <end position="259"/>
    </location>
</feature>
<dbReference type="GO" id="GO:0006274">
    <property type="term" value="P:DNA replication termination"/>
    <property type="evidence" value="ECO:0007669"/>
    <property type="project" value="TreeGrafter"/>
</dbReference>
<feature type="compositionally biased region" description="Polar residues" evidence="2">
    <location>
        <begin position="226"/>
        <end position="253"/>
    </location>
</feature>
<evidence type="ECO:0000256" key="2">
    <source>
        <dbReference type="SAM" id="MobiDB-lite"/>
    </source>
</evidence>
<dbReference type="PANTHER" id="PTHR12775">
    <property type="entry name" value="PROTEIN C20ORF43 HOMOLOG"/>
    <property type="match status" value="1"/>
</dbReference>
<dbReference type="OrthoDB" id="247013at2759"/>
<gene>
    <name evidence="3" type="ORF">PBRA_006685</name>
    <name evidence="4" type="ORF">PLBR_LOCUS3017</name>
</gene>
<accession>A0A0G4ITV6</accession>
<dbReference type="InterPro" id="IPR027799">
    <property type="entry name" value="Rtf2_RING-finger"/>
</dbReference>
<dbReference type="PANTHER" id="PTHR12775:SF0">
    <property type="entry name" value="REPLICATION TERMINATION FACTOR 2"/>
    <property type="match status" value="1"/>
</dbReference>
<dbReference type="Proteomes" id="UP000039324">
    <property type="component" value="Unassembled WGS sequence"/>
</dbReference>
<dbReference type="OMA" id="EFRWLHC"/>
<feature type="compositionally biased region" description="Basic residues" evidence="2">
    <location>
        <begin position="196"/>
        <end position="205"/>
    </location>
</feature>
<proteinExistence type="inferred from homology"/>
<reference evidence="4 6" key="2">
    <citation type="submission" date="2018-03" db="EMBL/GenBank/DDBJ databases">
        <authorList>
            <person name="Fogelqvist J."/>
        </authorList>
    </citation>
    <scope>NUCLEOTIDE SEQUENCE [LARGE SCALE GENOMIC DNA]</scope>
</reference>
<dbReference type="CDD" id="cd16653">
    <property type="entry name" value="RING-like_Rtf2"/>
    <property type="match status" value="1"/>
</dbReference>
<evidence type="ECO:0000256" key="1">
    <source>
        <dbReference type="ARBA" id="ARBA00009885"/>
    </source>
</evidence>
<organism evidence="3 5">
    <name type="scientific">Plasmodiophora brassicae</name>
    <name type="common">Clubroot disease agent</name>
    <dbReference type="NCBI Taxonomy" id="37360"/>
    <lineage>
        <taxon>Eukaryota</taxon>
        <taxon>Sar</taxon>
        <taxon>Rhizaria</taxon>
        <taxon>Endomyxa</taxon>
        <taxon>Phytomyxea</taxon>
        <taxon>Plasmodiophorida</taxon>
        <taxon>Plasmodiophoridae</taxon>
        <taxon>Plasmodiophora</taxon>
    </lineage>
</organism>
<name>A0A0G4ITV6_PLABS</name>
<dbReference type="STRING" id="37360.A0A0G4ITV6"/>
<evidence type="ECO:0000313" key="4">
    <source>
        <dbReference type="EMBL" id="SPQ95802.1"/>
    </source>
</evidence>